<accession>A0A427XGZ0</accession>
<evidence type="ECO:0000313" key="2">
    <source>
        <dbReference type="EMBL" id="RSH78165.1"/>
    </source>
</evidence>
<comment type="caution">
    <text evidence="2">The sequence shown here is derived from an EMBL/GenBank/DDBJ whole genome shotgun (WGS) entry which is preliminary data.</text>
</comment>
<evidence type="ECO:0000313" key="3">
    <source>
        <dbReference type="Proteomes" id="UP000279236"/>
    </source>
</evidence>
<name>A0A427XGZ0_9TREE</name>
<organism evidence="2 3">
    <name type="scientific">Apiotrichum porosum</name>
    <dbReference type="NCBI Taxonomy" id="105984"/>
    <lineage>
        <taxon>Eukaryota</taxon>
        <taxon>Fungi</taxon>
        <taxon>Dikarya</taxon>
        <taxon>Basidiomycota</taxon>
        <taxon>Agaricomycotina</taxon>
        <taxon>Tremellomycetes</taxon>
        <taxon>Trichosporonales</taxon>
        <taxon>Trichosporonaceae</taxon>
        <taxon>Apiotrichum</taxon>
    </lineage>
</organism>
<evidence type="ECO:0000256" key="1">
    <source>
        <dbReference type="SAM" id="Phobius"/>
    </source>
</evidence>
<keyword evidence="1" id="KW-0472">Membrane</keyword>
<feature type="transmembrane region" description="Helical" evidence="1">
    <location>
        <begin position="48"/>
        <end position="68"/>
    </location>
</feature>
<protein>
    <submittedName>
        <fullName evidence="2">Uncharacterized protein</fullName>
    </submittedName>
</protein>
<dbReference type="AlphaFoldDB" id="A0A427XGZ0"/>
<keyword evidence="1" id="KW-1133">Transmembrane helix</keyword>
<dbReference type="PANTHER" id="PTHR28075:SF3">
    <property type="entry name" value="DUF1748-DOMAIN-CONTAINING PROTEIN"/>
    <property type="match status" value="1"/>
</dbReference>
<proteinExistence type="predicted"/>
<reference evidence="2 3" key="1">
    <citation type="submission" date="2018-11" db="EMBL/GenBank/DDBJ databases">
        <title>Genome sequence of Apiotrichum porosum DSM 27194.</title>
        <authorList>
            <person name="Aliyu H."/>
            <person name="Gorte O."/>
            <person name="Ochsenreither K."/>
        </authorList>
    </citation>
    <scope>NUCLEOTIDE SEQUENCE [LARGE SCALE GENOMIC DNA]</scope>
    <source>
        <strain evidence="2 3">DSM 27194</strain>
    </source>
</reference>
<dbReference type="PANTHER" id="PTHR28075">
    <property type="entry name" value="CHROMOSOME 16, WHOLE GENOME SHOTGUN SEQUENCE"/>
    <property type="match status" value="1"/>
</dbReference>
<dbReference type="Proteomes" id="UP000279236">
    <property type="component" value="Unassembled WGS sequence"/>
</dbReference>
<keyword evidence="3" id="KW-1185">Reference proteome</keyword>
<dbReference type="InterPro" id="IPR013726">
    <property type="entry name" value="Mitofissin"/>
</dbReference>
<dbReference type="Pfam" id="PF08520">
    <property type="entry name" value="Mitofissin"/>
    <property type="match status" value="1"/>
</dbReference>
<dbReference type="EMBL" id="RSCE01000013">
    <property type="protein sequence ID" value="RSH78165.1"/>
    <property type="molecule type" value="Genomic_DNA"/>
</dbReference>
<dbReference type="GeneID" id="39587167"/>
<dbReference type="OrthoDB" id="16824at2759"/>
<dbReference type="RefSeq" id="XP_028473312.1">
    <property type="nucleotide sequence ID" value="XM_028618356.1"/>
</dbReference>
<dbReference type="GO" id="GO:0005737">
    <property type="term" value="C:cytoplasm"/>
    <property type="evidence" value="ECO:0007669"/>
    <property type="project" value="TreeGrafter"/>
</dbReference>
<gene>
    <name evidence="2" type="ORF">EHS24_002624</name>
</gene>
<keyword evidence="1" id="KW-0812">Transmembrane</keyword>
<sequence length="74" mass="8141">MFGRLTRLAIDLVAVATILAGIKRSTGYAVYTGKVKDSSIRSFLDTYLGVGETVFSFMCGFAVSSSYFRRQLDD</sequence>